<evidence type="ECO:0000313" key="3">
    <source>
        <dbReference type="Proteomes" id="UP000000759"/>
    </source>
</evidence>
<dbReference type="PANTHER" id="PTHR47942:SF63">
    <property type="entry name" value="PENTATRICOPEPTIDE REPEAT-CONTAINING PROTEIN"/>
    <property type="match status" value="1"/>
</dbReference>
<dbReference type="Gene3D" id="1.25.40.10">
    <property type="entry name" value="Tetratricopeptide repeat domain"/>
    <property type="match status" value="2"/>
</dbReference>
<dbReference type="eggNOG" id="ENOG502SJ7A">
    <property type="taxonomic scope" value="Eukaryota"/>
</dbReference>
<evidence type="ECO:0000313" key="2">
    <source>
        <dbReference type="EMBL" id="EEC51363.1"/>
    </source>
</evidence>
<name>B7FQN5_PHATC</name>
<dbReference type="GeneID" id="7196886"/>
<dbReference type="AlphaFoldDB" id="B7FQN5"/>
<evidence type="ECO:0000256" key="1">
    <source>
        <dbReference type="ARBA" id="ARBA00022737"/>
    </source>
</evidence>
<accession>B7FQN5</accession>
<dbReference type="HOGENOM" id="CLU_388065_0_0_1"/>
<proteinExistence type="predicted"/>
<dbReference type="Proteomes" id="UP000000759">
    <property type="component" value="Chromosome 1"/>
</dbReference>
<dbReference type="STRING" id="556484.B7FQN5"/>
<dbReference type="PaxDb" id="2850-Phatr43112"/>
<protein>
    <submittedName>
        <fullName evidence="2">Uncharacterized protein</fullName>
    </submittedName>
</protein>
<sequence>MMCSFGIASASIPKPALSPWTTTSKKFLTQPAPWNSGCVSTKFPSKLHRPFIQFQRYHIAACYKQHICRQRLTCFQRSLIFTNCGGFKYWHLPGFLDDTSIEEKEDWLQNLLQDKEDLSDTEAYLVVLRSLATSTQPDAPMKAERWLRRLEARSVSNPDAPQPTTECYQRVIEAWGQATNEDPNLLITRTQRWLMKHLRNDNIDLRPDTACFNSFLDLCSKGRALKRAKATDGNLVRDHALKAEQTLRLMIFKRRKEGEDSSMAPNVDSFNFAIRAWTRCRRSPDIADRSISVLHLLENYEKTLDSSVRPNVKSYAMVMDSIAVVARLKVKRCQSMPKTVENPSTNGLNEINLLQEVVSYMRNQASLGKHHLAPNGVIFNTLISCWSSLAKIHSHAPNESEKILQSMIRMKDMGENHTAPDATSYLMVMRTWLNSQQSIRAERISWWLSKQWKDYDFEGDEGLRPNTTTYNLVMRAWAEKGEPKRTEALLAELIGHSEKDRAGNLFPTSESYTLVIRAWLVLANRGDKSGFETAAYWFYCLEARERDESGLVAPSEFYTLLLAAGRKCASQHPDILETAVKIFDLLRESHHRVDCLHYSSLLQIGLLALSRAEQNKVRQAFIDEIFKNCCEDGLVSSHFLQALANGPVYYDGWTVEESQRTLKRIIPCWPLPYTWTRNIRQKGFFPQRQGLRRSNFVCSPHGKDPYKT</sequence>
<reference evidence="2 3" key="1">
    <citation type="journal article" date="2008" name="Nature">
        <title>The Phaeodactylum genome reveals the evolutionary history of diatom genomes.</title>
        <authorList>
            <person name="Bowler C."/>
            <person name="Allen A.E."/>
            <person name="Badger J.H."/>
            <person name="Grimwood J."/>
            <person name="Jabbari K."/>
            <person name="Kuo A."/>
            <person name="Maheswari U."/>
            <person name="Martens C."/>
            <person name="Maumus F."/>
            <person name="Otillar R.P."/>
            <person name="Rayko E."/>
            <person name="Salamov A."/>
            <person name="Vandepoele K."/>
            <person name="Beszteri B."/>
            <person name="Gruber A."/>
            <person name="Heijde M."/>
            <person name="Katinka M."/>
            <person name="Mock T."/>
            <person name="Valentin K."/>
            <person name="Verret F."/>
            <person name="Berges J.A."/>
            <person name="Brownlee C."/>
            <person name="Cadoret J.P."/>
            <person name="Chiovitti A."/>
            <person name="Choi C.J."/>
            <person name="Coesel S."/>
            <person name="De Martino A."/>
            <person name="Detter J.C."/>
            <person name="Durkin C."/>
            <person name="Falciatore A."/>
            <person name="Fournet J."/>
            <person name="Haruta M."/>
            <person name="Huysman M.J."/>
            <person name="Jenkins B.D."/>
            <person name="Jiroutova K."/>
            <person name="Jorgensen R.E."/>
            <person name="Joubert Y."/>
            <person name="Kaplan A."/>
            <person name="Kroger N."/>
            <person name="Kroth P.G."/>
            <person name="La Roche J."/>
            <person name="Lindquist E."/>
            <person name="Lommer M."/>
            <person name="Martin-Jezequel V."/>
            <person name="Lopez P.J."/>
            <person name="Lucas S."/>
            <person name="Mangogna M."/>
            <person name="McGinnis K."/>
            <person name="Medlin L.K."/>
            <person name="Montsant A."/>
            <person name="Oudot-Le Secq M.P."/>
            <person name="Napoli C."/>
            <person name="Obornik M."/>
            <person name="Parker M.S."/>
            <person name="Petit J.L."/>
            <person name="Porcel B.M."/>
            <person name="Poulsen N."/>
            <person name="Robison M."/>
            <person name="Rychlewski L."/>
            <person name="Rynearson T.A."/>
            <person name="Schmutz J."/>
            <person name="Shapiro H."/>
            <person name="Siaut M."/>
            <person name="Stanley M."/>
            <person name="Sussman M.R."/>
            <person name="Taylor A.R."/>
            <person name="Vardi A."/>
            <person name="von Dassow P."/>
            <person name="Vyverman W."/>
            <person name="Willis A."/>
            <person name="Wyrwicz L.S."/>
            <person name="Rokhsar D.S."/>
            <person name="Weissenbach J."/>
            <person name="Armbrust E.V."/>
            <person name="Green B.R."/>
            <person name="Van de Peer Y."/>
            <person name="Grigoriev I.V."/>
        </authorList>
    </citation>
    <scope>NUCLEOTIDE SEQUENCE [LARGE SCALE GENOMIC DNA]</scope>
    <source>
        <strain evidence="2 3">CCAP 1055/1</strain>
    </source>
</reference>
<dbReference type="OrthoDB" id="185373at2759"/>
<dbReference type="EMBL" id="CM000605">
    <property type="protein sequence ID" value="EEC51363.1"/>
    <property type="molecule type" value="Genomic_DNA"/>
</dbReference>
<dbReference type="InParanoid" id="B7FQN5"/>
<reference evidence="3" key="2">
    <citation type="submission" date="2008-08" db="EMBL/GenBank/DDBJ databases">
        <authorList>
            <consortium name="Diatom Consortium"/>
            <person name="Grigoriev I."/>
            <person name="Grimwood J."/>
            <person name="Kuo A."/>
            <person name="Otillar R.P."/>
            <person name="Salamov A."/>
            <person name="Detter J.C."/>
            <person name="Lindquist E."/>
            <person name="Shapiro H."/>
            <person name="Lucas S."/>
            <person name="Glavina del Rio T."/>
            <person name="Pitluck S."/>
            <person name="Rokhsar D."/>
            <person name="Bowler C."/>
        </authorList>
    </citation>
    <scope>GENOME REANNOTATION</scope>
    <source>
        <strain evidence="3">CCAP 1055/1</strain>
    </source>
</reference>
<keyword evidence="1" id="KW-0677">Repeat</keyword>
<organism evidence="2 3">
    <name type="scientific">Phaeodactylum tricornutum (strain CCAP 1055/1)</name>
    <dbReference type="NCBI Taxonomy" id="556484"/>
    <lineage>
        <taxon>Eukaryota</taxon>
        <taxon>Sar</taxon>
        <taxon>Stramenopiles</taxon>
        <taxon>Ochrophyta</taxon>
        <taxon>Bacillariophyta</taxon>
        <taxon>Bacillariophyceae</taxon>
        <taxon>Bacillariophycidae</taxon>
        <taxon>Naviculales</taxon>
        <taxon>Phaeodactylaceae</taxon>
        <taxon>Phaeodactylum</taxon>
    </lineage>
</organism>
<keyword evidence="3" id="KW-1185">Reference proteome</keyword>
<dbReference type="KEGG" id="pti:PHATRDRAFT_43112"/>
<dbReference type="RefSeq" id="XP_002176900.1">
    <property type="nucleotide sequence ID" value="XM_002176864.1"/>
</dbReference>
<dbReference type="PANTHER" id="PTHR47942">
    <property type="entry name" value="TETRATRICOPEPTIDE REPEAT (TPR)-LIKE SUPERFAMILY PROTEIN-RELATED"/>
    <property type="match status" value="1"/>
</dbReference>
<dbReference type="InterPro" id="IPR011990">
    <property type="entry name" value="TPR-like_helical_dom_sf"/>
</dbReference>
<gene>
    <name evidence="2" type="ORF">PHATRDRAFT_43112</name>
</gene>
<dbReference type="InterPro" id="IPR051222">
    <property type="entry name" value="PPR/CCM1_RNA-binding"/>
</dbReference>